<dbReference type="AlphaFoldDB" id="A0A6A5T1S6"/>
<evidence type="ECO:0000256" key="2">
    <source>
        <dbReference type="SAM" id="SignalP"/>
    </source>
</evidence>
<accession>A0A6A5T1S6</accession>
<sequence length="253" mass="25146">MRYPSLRAAVLGLSLLTTTISAATVSLASFIPSIENLPLQCNIVYNAQIPGCVANDFSQGATCSRACVQGIVLIAEAVLRKCKDVDVGETSIIGVFLNGFGIQSLCPGVTVTTSSDGGGSTSTSTEATNTLTAVTTTSSSTTKATSTLATSTSETSSAAQASSLSSSTGGLTLDPNASGTLATSIAIAPPTGTASSTAKPTQTPDRQLSNADSGGGSPFDVVATGTSSQLQILDITGLFATAVLSVALVFSCV</sequence>
<protein>
    <recommendedName>
        <fullName evidence="5">Extracellular membrane protein CFEM domain-containing protein</fullName>
    </recommendedName>
</protein>
<feature type="compositionally biased region" description="Polar residues" evidence="1">
    <location>
        <begin position="192"/>
        <end position="212"/>
    </location>
</feature>
<dbReference type="OrthoDB" id="5427833at2759"/>
<feature type="signal peptide" evidence="2">
    <location>
        <begin position="1"/>
        <end position="22"/>
    </location>
</feature>
<evidence type="ECO:0008006" key="5">
    <source>
        <dbReference type="Google" id="ProtNLM"/>
    </source>
</evidence>
<name>A0A6A5T1S6_9PLEO</name>
<feature type="chain" id="PRO_5025679012" description="Extracellular membrane protein CFEM domain-containing protein" evidence="2">
    <location>
        <begin position="23"/>
        <end position="253"/>
    </location>
</feature>
<reference evidence="3" key="1">
    <citation type="journal article" date="2020" name="Stud. Mycol.">
        <title>101 Dothideomycetes genomes: a test case for predicting lifestyles and emergence of pathogens.</title>
        <authorList>
            <person name="Haridas S."/>
            <person name="Albert R."/>
            <person name="Binder M."/>
            <person name="Bloem J."/>
            <person name="Labutti K."/>
            <person name="Salamov A."/>
            <person name="Andreopoulos B."/>
            <person name="Baker S."/>
            <person name="Barry K."/>
            <person name="Bills G."/>
            <person name="Bluhm B."/>
            <person name="Cannon C."/>
            <person name="Castanera R."/>
            <person name="Culley D."/>
            <person name="Daum C."/>
            <person name="Ezra D."/>
            <person name="Gonzalez J."/>
            <person name="Henrissat B."/>
            <person name="Kuo A."/>
            <person name="Liang C."/>
            <person name="Lipzen A."/>
            <person name="Lutzoni F."/>
            <person name="Magnuson J."/>
            <person name="Mondo S."/>
            <person name="Nolan M."/>
            <person name="Ohm R."/>
            <person name="Pangilinan J."/>
            <person name="Park H.-J."/>
            <person name="Ramirez L."/>
            <person name="Alfaro M."/>
            <person name="Sun H."/>
            <person name="Tritt A."/>
            <person name="Yoshinaga Y."/>
            <person name="Zwiers L.-H."/>
            <person name="Turgeon B."/>
            <person name="Goodwin S."/>
            <person name="Spatafora J."/>
            <person name="Crous P."/>
            <person name="Grigoriev I."/>
        </authorList>
    </citation>
    <scope>NUCLEOTIDE SEQUENCE</scope>
    <source>
        <strain evidence="3">CBS 161.51</strain>
    </source>
</reference>
<organism evidence="3 4">
    <name type="scientific">Clathrospora elynae</name>
    <dbReference type="NCBI Taxonomy" id="706981"/>
    <lineage>
        <taxon>Eukaryota</taxon>
        <taxon>Fungi</taxon>
        <taxon>Dikarya</taxon>
        <taxon>Ascomycota</taxon>
        <taxon>Pezizomycotina</taxon>
        <taxon>Dothideomycetes</taxon>
        <taxon>Pleosporomycetidae</taxon>
        <taxon>Pleosporales</taxon>
        <taxon>Diademaceae</taxon>
        <taxon>Clathrospora</taxon>
    </lineage>
</organism>
<evidence type="ECO:0000256" key="1">
    <source>
        <dbReference type="SAM" id="MobiDB-lite"/>
    </source>
</evidence>
<keyword evidence="4" id="KW-1185">Reference proteome</keyword>
<proteinExistence type="predicted"/>
<keyword evidence="2" id="KW-0732">Signal</keyword>
<feature type="region of interest" description="Disordered" evidence="1">
    <location>
        <begin position="189"/>
        <end position="220"/>
    </location>
</feature>
<evidence type="ECO:0000313" key="3">
    <source>
        <dbReference type="EMBL" id="KAF1945974.1"/>
    </source>
</evidence>
<dbReference type="Proteomes" id="UP000800038">
    <property type="component" value="Unassembled WGS sequence"/>
</dbReference>
<feature type="region of interest" description="Disordered" evidence="1">
    <location>
        <begin position="113"/>
        <end position="136"/>
    </location>
</feature>
<dbReference type="EMBL" id="ML976006">
    <property type="protein sequence ID" value="KAF1945974.1"/>
    <property type="molecule type" value="Genomic_DNA"/>
</dbReference>
<evidence type="ECO:0000313" key="4">
    <source>
        <dbReference type="Proteomes" id="UP000800038"/>
    </source>
</evidence>
<gene>
    <name evidence="3" type="ORF">EJ02DRAFT_14414</name>
</gene>